<dbReference type="EMBL" id="CP048620">
    <property type="protein sequence ID" value="QPJ65873.1"/>
    <property type="molecule type" value="Genomic_DNA"/>
</dbReference>
<dbReference type="KEGG" id="nva:G3M78_10900"/>
<organism evidence="1 2">
    <name type="scientific">Candidatus Nitrohelix vancouverensis</name>
    <dbReference type="NCBI Taxonomy" id="2705534"/>
    <lineage>
        <taxon>Bacteria</taxon>
        <taxon>Pseudomonadati</taxon>
        <taxon>Nitrospinota/Tectimicrobiota group</taxon>
        <taxon>Nitrospinota</taxon>
        <taxon>Nitrospinia</taxon>
        <taxon>Nitrospinales</taxon>
        <taxon>Nitrospinaceae</taxon>
        <taxon>Candidatus Nitrohelix</taxon>
    </lineage>
</organism>
<gene>
    <name evidence="1" type="ORF">G3M78_10900</name>
</gene>
<sequence>MVINISHEDKLKYKERIKGQQVTKRRNRTTILSDKTKGKALKQSKIYASVSEMDGDVQVDEHFKMNDNYMRTGPYTPKKK</sequence>
<name>A0A7T0C3L3_9BACT</name>
<reference evidence="2" key="1">
    <citation type="submission" date="2020-02" db="EMBL/GenBank/DDBJ databases">
        <title>Genomic and physiological characterization of two novel Nitrospinaceae genera.</title>
        <authorList>
            <person name="Mueller A.J."/>
            <person name="Jung M.-Y."/>
            <person name="Strachan C.R."/>
            <person name="Herbold C.W."/>
            <person name="Kirkegaard R.H."/>
            <person name="Daims H."/>
        </authorList>
    </citation>
    <scope>NUCLEOTIDE SEQUENCE [LARGE SCALE GENOMIC DNA]</scope>
</reference>
<evidence type="ECO:0000313" key="2">
    <source>
        <dbReference type="Proteomes" id="UP000594464"/>
    </source>
</evidence>
<proteinExistence type="predicted"/>
<evidence type="ECO:0000313" key="1">
    <source>
        <dbReference type="EMBL" id="QPJ65873.1"/>
    </source>
</evidence>
<dbReference type="Proteomes" id="UP000594464">
    <property type="component" value="Chromosome"/>
</dbReference>
<accession>A0A7T0C3L3</accession>
<protein>
    <submittedName>
        <fullName evidence="1">Uncharacterized protein</fullName>
    </submittedName>
</protein>
<dbReference type="AlphaFoldDB" id="A0A7T0C3L3"/>